<dbReference type="InterPro" id="IPR036388">
    <property type="entry name" value="WH-like_DNA-bd_sf"/>
</dbReference>
<accession>A0ABT7LKK8</accession>
<dbReference type="InterPro" id="IPR041657">
    <property type="entry name" value="HTH_17"/>
</dbReference>
<dbReference type="Pfam" id="PF12728">
    <property type="entry name" value="HTH_17"/>
    <property type="match status" value="1"/>
</dbReference>
<reference evidence="2 3" key="1">
    <citation type="submission" date="2023-06" db="EMBL/GenBank/DDBJ databases">
        <title>Pelomonas sp. APW6 16S ribosomal RNA gene genome sequencing and assembly.</title>
        <authorList>
            <person name="Woo H."/>
        </authorList>
    </citation>
    <scope>NUCLEOTIDE SEQUENCE [LARGE SCALE GENOMIC DNA]</scope>
    <source>
        <strain evidence="2 3">APW6</strain>
    </source>
</reference>
<name>A0ABT7LKK8_9BURK</name>
<comment type="caution">
    <text evidence="2">The sequence shown here is derived from an EMBL/GenBank/DDBJ whole genome shotgun (WGS) entry which is preliminary data.</text>
</comment>
<evidence type="ECO:0000313" key="2">
    <source>
        <dbReference type="EMBL" id="MDL5032710.1"/>
    </source>
</evidence>
<sequence length="63" mass="7015">MDKFIPKSALVEALGVSTRTLENWIAQRAFPAPRHLAGSRLSFFDVAEVEAWLERELTEGGKA</sequence>
<keyword evidence="3" id="KW-1185">Reference proteome</keyword>
<proteinExistence type="predicted"/>
<dbReference type="InterPro" id="IPR009061">
    <property type="entry name" value="DNA-bd_dom_put_sf"/>
</dbReference>
<organism evidence="2 3">
    <name type="scientific">Roseateles subflavus</name>
    <dbReference type="NCBI Taxonomy" id="3053353"/>
    <lineage>
        <taxon>Bacteria</taxon>
        <taxon>Pseudomonadati</taxon>
        <taxon>Pseudomonadota</taxon>
        <taxon>Betaproteobacteria</taxon>
        <taxon>Burkholderiales</taxon>
        <taxon>Sphaerotilaceae</taxon>
        <taxon>Roseateles</taxon>
    </lineage>
</organism>
<evidence type="ECO:0000313" key="3">
    <source>
        <dbReference type="Proteomes" id="UP001238603"/>
    </source>
</evidence>
<dbReference type="SUPFAM" id="SSF46955">
    <property type="entry name" value="Putative DNA-binding domain"/>
    <property type="match status" value="1"/>
</dbReference>
<dbReference type="Gene3D" id="1.10.10.10">
    <property type="entry name" value="Winged helix-like DNA-binding domain superfamily/Winged helix DNA-binding domain"/>
    <property type="match status" value="1"/>
</dbReference>
<evidence type="ECO:0000259" key="1">
    <source>
        <dbReference type="Pfam" id="PF12728"/>
    </source>
</evidence>
<dbReference type="Proteomes" id="UP001238603">
    <property type="component" value="Unassembled WGS sequence"/>
</dbReference>
<dbReference type="RefSeq" id="WP_285982794.1">
    <property type="nucleotide sequence ID" value="NZ_JASVDS010000003.1"/>
</dbReference>
<dbReference type="EMBL" id="JASVDS010000003">
    <property type="protein sequence ID" value="MDL5032710.1"/>
    <property type="molecule type" value="Genomic_DNA"/>
</dbReference>
<feature type="domain" description="Helix-turn-helix" evidence="1">
    <location>
        <begin position="12"/>
        <end position="55"/>
    </location>
</feature>
<gene>
    <name evidence="2" type="ORF">QRD43_12415</name>
</gene>
<protein>
    <recommendedName>
        <fullName evidence="1">Helix-turn-helix domain-containing protein</fullName>
    </recommendedName>
</protein>